<comment type="caution">
    <text evidence="2">The sequence shown here is derived from an EMBL/GenBank/DDBJ whole genome shotgun (WGS) entry which is preliminary data.</text>
</comment>
<protein>
    <recommendedName>
        <fullName evidence="1">TNase-like domain-containing protein</fullName>
    </recommendedName>
</protein>
<dbReference type="PANTHER" id="PTHR12302">
    <property type="entry name" value="EBNA2 BINDING PROTEIN P100"/>
    <property type="match status" value="1"/>
</dbReference>
<dbReference type="Proteomes" id="UP000216478">
    <property type="component" value="Unassembled WGS sequence"/>
</dbReference>
<organism evidence="2 3">
    <name type="scientific">Brucella grignonensis</name>
    <dbReference type="NCBI Taxonomy" id="94627"/>
    <lineage>
        <taxon>Bacteria</taxon>
        <taxon>Pseudomonadati</taxon>
        <taxon>Pseudomonadota</taxon>
        <taxon>Alphaproteobacteria</taxon>
        <taxon>Hyphomicrobiales</taxon>
        <taxon>Brucellaceae</taxon>
        <taxon>Brucella/Ochrobactrum group</taxon>
        <taxon>Brucella</taxon>
    </lineage>
</organism>
<sequence length="194" mass="21883">MLIFSALIAIIVSLPVNRPPKESLAGTVYVIDGDTVILNKAHIRLLGIDAPEMEQSCQTGDHSYLCGREARNALRSRIGGTAIRCEKEGLDKYGRYLGRCYLGETDLNRWMVQQGWAVSYGDYRNEEVVARREKRGIWAGSFEVPYQWRKEHQKPNVEPETGHETSASDVISDMISYIRGYVSTLLNSLWSGAR</sequence>
<evidence type="ECO:0000313" key="3">
    <source>
        <dbReference type="Proteomes" id="UP000216478"/>
    </source>
</evidence>
<dbReference type="SMART" id="SM00318">
    <property type="entry name" value="SNc"/>
    <property type="match status" value="1"/>
</dbReference>
<dbReference type="InterPro" id="IPR016071">
    <property type="entry name" value="Staphylococal_nuclease_OB-fold"/>
</dbReference>
<dbReference type="Pfam" id="PF00565">
    <property type="entry name" value="SNase"/>
    <property type="match status" value="1"/>
</dbReference>
<gene>
    <name evidence="2" type="ORF">CEV33_2822</name>
</gene>
<accession>A0A256F2M6</accession>
<keyword evidence="3" id="KW-1185">Reference proteome</keyword>
<dbReference type="InterPro" id="IPR035437">
    <property type="entry name" value="SNase_OB-fold_sf"/>
</dbReference>
<dbReference type="AlphaFoldDB" id="A0A256F2M6"/>
<feature type="domain" description="TNase-like" evidence="1">
    <location>
        <begin position="21"/>
        <end position="140"/>
    </location>
</feature>
<dbReference type="Gene3D" id="2.40.50.90">
    <property type="match status" value="1"/>
</dbReference>
<name>A0A256F2M6_9HYPH</name>
<dbReference type="SUPFAM" id="SSF50199">
    <property type="entry name" value="Staphylococcal nuclease"/>
    <property type="match status" value="1"/>
</dbReference>
<proteinExistence type="predicted"/>
<dbReference type="EMBL" id="NNRL01000164">
    <property type="protein sequence ID" value="OYR09097.1"/>
    <property type="molecule type" value="Genomic_DNA"/>
</dbReference>
<dbReference type="PANTHER" id="PTHR12302:SF26">
    <property type="entry name" value="BLR1266 PROTEIN"/>
    <property type="match status" value="1"/>
</dbReference>
<evidence type="ECO:0000259" key="1">
    <source>
        <dbReference type="PROSITE" id="PS50830"/>
    </source>
</evidence>
<evidence type="ECO:0000313" key="2">
    <source>
        <dbReference type="EMBL" id="OYR09097.1"/>
    </source>
</evidence>
<dbReference type="PROSITE" id="PS50830">
    <property type="entry name" value="TNASE_3"/>
    <property type="match status" value="1"/>
</dbReference>
<reference evidence="2 3" key="1">
    <citation type="submission" date="2017-07" db="EMBL/GenBank/DDBJ databases">
        <title>Phylogenetic study on the rhizospheric bacterium Ochrobactrum sp. A44.</title>
        <authorList>
            <person name="Krzyzanowska D.M."/>
            <person name="Ossowicki A."/>
            <person name="Rajewska M."/>
            <person name="Maciag T."/>
            <person name="Kaczynski Z."/>
            <person name="Czerwicka M."/>
            <person name="Jafra S."/>
        </authorList>
    </citation>
    <scope>NUCLEOTIDE SEQUENCE [LARGE SCALE GENOMIC DNA]</scope>
    <source>
        <strain evidence="2 3">OgA9a</strain>
    </source>
</reference>